<evidence type="ECO:0000313" key="3">
    <source>
        <dbReference type="Proteomes" id="UP000604046"/>
    </source>
</evidence>
<evidence type="ECO:0000313" key="2">
    <source>
        <dbReference type="EMBL" id="CAE7271964.1"/>
    </source>
</evidence>
<dbReference type="OrthoDB" id="430152at2759"/>
<feature type="region of interest" description="Disordered" evidence="1">
    <location>
        <begin position="203"/>
        <end position="229"/>
    </location>
</feature>
<dbReference type="EMBL" id="CAJNDS010001669">
    <property type="protein sequence ID" value="CAE7271964.1"/>
    <property type="molecule type" value="Genomic_DNA"/>
</dbReference>
<sequence>MARKTATSEATLPWDLVSCFSLGLDFPSIGEQHQLYHEAFVLSLLSALPQNALVVYIAAAKQGEFFLKPEHRLIMAFGDSDELAVWGSLDPLVHPTAVSGNADMLVGVCVTEPGIRRWSIRAVLSGLFSARPVGETRPPFDFALPRFAQAEGTFGLSTVDGSQELPAGALLKRSFLSWKDMVASLALLRVKLENVHLKEKLKKQDAKSPASISSGRGKVSPTSPGGKVCVDLNSPDRVVRFGISSPKVVTPASSPSLALDGVAEDFLQGSFAFSARAQASPLPILTPSPVAPTREAPSLILTSSPSPPLVESTTGREAAGSCADSATTPLPRAELQEAGVVDQQDEASLRQALDGRLAQLQREQRRSHCLAQLQVRLQQRLQTEEHILLRLAWQAWEEFDGHAGKDKAGAKTRVPQVMDLDATGILPNVTGAQLDSPVVPLQDTVEMDGLHELHYSEEDVVHGDRLWSSMSSEDVQANRQLGRHVDCFAENVEAAPELFEMIVICRRCHLINGERTANECWVPRIKIRLLGYPDTQQKLQASDS</sequence>
<dbReference type="AlphaFoldDB" id="A0A812MS44"/>
<accession>A0A812MS44</accession>
<gene>
    <name evidence="2" type="ORF">SNAT2548_LOCUS14431</name>
</gene>
<proteinExistence type="predicted"/>
<evidence type="ECO:0000256" key="1">
    <source>
        <dbReference type="SAM" id="MobiDB-lite"/>
    </source>
</evidence>
<dbReference type="Proteomes" id="UP000604046">
    <property type="component" value="Unassembled WGS sequence"/>
</dbReference>
<reference evidence="2" key="1">
    <citation type="submission" date="2021-02" db="EMBL/GenBank/DDBJ databases">
        <authorList>
            <person name="Dougan E. K."/>
            <person name="Rhodes N."/>
            <person name="Thang M."/>
            <person name="Chan C."/>
        </authorList>
    </citation>
    <scope>NUCLEOTIDE SEQUENCE</scope>
</reference>
<feature type="region of interest" description="Disordered" evidence="1">
    <location>
        <begin position="299"/>
        <end position="327"/>
    </location>
</feature>
<protein>
    <submittedName>
        <fullName evidence="2">Uncharacterized protein</fullName>
    </submittedName>
</protein>
<comment type="caution">
    <text evidence="2">The sequence shown here is derived from an EMBL/GenBank/DDBJ whole genome shotgun (WGS) entry which is preliminary data.</text>
</comment>
<keyword evidence="3" id="KW-1185">Reference proteome</keyword>
<name>A0A812MS44_9DINO</name>
<organism evidence="2 3">
    <name type="scientific">Symbiodinium natans</name>
    <dbReference type="NCBI Taxonomy" id="878477"/>
    <lineage>
        <taxon>Eukaryota</taxon>
        <taxon>Sar</taxon>
        <taxon>Alveolata</taxon>
        <taxon>Dinophyceae</taxon>
        <taxon>Suessiales</taxon>
        <taxon>Symbiodiniaceae</taxon>
        <taxon>Symbiodinium</taxon>
    </lineage>
</organism>